<accession>A0A8C4Y815</accession>
<dbReference type="InterPro" id="IPR007110">
    <property type="entry name" value="Ig-like_dom"/>
</dbReference>
<keyword evidence="2" id="KW-1003">Cell membrane</keyword>
<keyword evidence="5" id="KW-1015">Disulfide bond</keyword>
<dbReference type="InterPro" id="IPR036179">
    <property type="entry name" value="Ig-like_dom_sf"/>
</dbReference>
<feature type="domain" description="Ig-like" evidence="9">
    <location>
        <begin position="10"/>
        <end position="122"/>
    </location>
</feature>
<evidence type="ECO:0000256" key="6">
    <source>
        <dbReference type="ARBA" id="ARBA00023180"/>
    </source>
</evidence>
<dbReference type="OrthoDB" id="9837549at2759"/>
<reference evidence="10" key="2">
    <citation type="submission" date="2025-09" db="UniProtKB">
        <authorList>
            <consortium name="Ensembl"/>
        </authorList>
    </citation>
    <scope>IDENTIFICATION</scope>
</reference>
<dbReference type="InterPro" id="IPR013783">
    <property type="entry name" value="Ig-like_fold"/>
</dbReference>
<comment type="subcellular location">
    <subcellularLocation>
        <location evidence="1">Cell membrane</location>
    </subcellularLocation>
</comment>
<keyword evidence="8" id="KW-1279">T cell receptor</keyword>
<keyword evidence="8" id="KW-1064">Adaptive immunity</keyword>
<proteinExistence type="predicted"/>
<evidence type="ECO:0000313" key="11">
    <source>
        <dbReference type="Proteomes" id="UP000694390"/>
    </source>
</evidence>
<dbReference type="InterPro" id="IPR051896">
    <property type="entry name" value="TCR_alpha_variable"/>
</dbReference>
<protein>
    <recommendedName>
        <fullName evidence="9">Ig-like domain-containing protein</fullName>
    </recommendedName>
</protein>
<keyword evidence="3" id="KW-0732">Signal</keyword>
<dbReference type="Ensembl" id="ENSGEVT00005022645.1">
    <property type="protein sequence ID" value="ENSGEVP00005021553.1"/>
    <property type="gene ID" value="ENSGEVG00005015341.1"/>
</dbReference>
<dbReference type="GeneTree" id="ENSGT00940000153130"/>
<keyword evidence="4" id="KW-0472">Membrane</keyword>
<dbReference type="PROSITE" id="PS50835">
    <property type="entry name" value="IG_LIKE"/>
    <property type="match status" value="1"/>
</dbReference>
<evidence type="ECO:0000313" key="10">
    <source>
        <dbReference type="Ensembl" id="ENSGEVP00005021553.1"/>
    </source>
</evidence>
<reference evidence="10" key="1">
    <citation type="submission" date="2025-08" db="UniProtKB">
        <authorList>
            <consortium name="Ensembl"/>
        </authorList>
    </citation>
    <scope>IDENTIFICATION</scope>
</reference>
<evidence type="ECO:0000259" key="9">
    <source>
        <dbReference type="PROSITE" id="PS50835"/>
    </source>
</evidence>
<keyword evidence="8" id="KW-0391">Immunity</keyword>
<keyword evidence="11" id="KW-1185">Reference proteome</keyword>
<keyword evidence="6" id="KW-0325">Glycoprotein</keyword>
<organism evidence="10 11">
    <name type="scientific">Gopherus evgoodei</name>
    <name type="common">Goodes thornscrub tortoise</name>
    <dbReference type="NCBI Taxonomy" id="1825980"/>
    <lineage>
        <taxon>Eukaryota</taxon>
        <taxon>Metazoa</taxon>
        <taxon>Chordata</taxon>
        <taxon>Craniata</taxon>
        <taxon>Vertebrata</taxon>
        <taxon>Euteleostomi</taxon>
        <taxon>Archelosauria</taxon>
        <taxon>Testudinata</taxon>
        <taxon>Testudines</taxon>
        <taxon>Cryptodira</taxon>
        <taxon>Durocryptodira</taxon>
        <taxon>Testudinoidea</taxon>
        <taxon>Testudinidae</taxon>
        <taxon>Gopherus</taxon>
    </lineage>
</organism>
<evidence type="ECO:0000256" key="3">
    <source>
        <dbReference type="ARBA" id="ARBA00022729"/>
    </source>
</evidence>
<sequence>MQTFLGLTLPRYIPLPGREETELTMVSCCEAQVVQSPESLDTGEGKVSTMSCSFTSAFQAFQWYQQLPGQGPTHLLTVSSNENATVGRFIGERLESGKRSSLHITDSQLGDSGSYLCAVRAQ</sequence>
<dbReference type="GO" id="GO:0042101">
    <property type="term" value="C:T cell receptor complex"/>
    <property type="evidence" value="ECO:0007669"/>
    <property type="project" value="UniProtKB-KW"/>
</dbReference>
<comment type="subunit">
    <text evidence="7">Alpha-beta TR is a heterodimer composed of an alpha and beta chain; disulfide-linked. The alpha-beta TR is associated with the transmembrane signaling CD3 coreceptor proteins to form the TR-CD3 (TcR or TCR). The assembly of alpha-beta TR heterodimers with CD3 occurs in the endoplasmic reticulum where a single alpha-beta TR heterodimer associates with one CD3D-CD3E heterodimer, one CD3G-CD3E heterodimer and one CD247 homodimer forming a stable octameric structure. CD3D-CD3E and CD3G-CD3E heterodimers preferentially associate with TR alpha and TR beta chains, respectively. The association of the CD247 homodimer is the last step of TcR assembly in the endoplasmic reticulum and is required for transport to the cell surface.</text>
</comment>
<evidence type="ECO:0000256" key="2">
    <source>
        <dbReference type="ARBA" id="ARBA00022475"/>
    </source>
</evidence>
<evidence type="ECO:0000256" key="1">
    <source>
        <dbReference type="ARBA" id="ARBA00004236"/>
    </source>
</evidence>
<dbReference type="PANTHER" id="PTHR19339:SF5">
    <property type="entry name" value="IG-LIKE DOMAIN-CONTAINING PROTEIN"/>
    <property type="match status" value="1"/>
</dbReference>
<dbReference type="SMART" id="SM00406">
    <property type="entry name" value="IGv"/>
    <property type="match status" value="1"/>
</dbReference>
<name>A0A8C4Y815_9SAUR</name>
<dbReference type="PANTHER" id="PTHR19339">
    <property type="entry name" value="T CELL RECEPTOR ALPHA VARIABLE 39"/>
    <property type="match status" value="1"/>
</dbReference>
<dbReference type="AlphaFoldDB" id="A0A8C4Y815"/>
<dbReference type="SUPFAM" id="SSF48726">
    <property type="entry name" value="Immunoglobulin"/>
    <property type="match status" value="1"/>
</dbReference>
<evidence type="ECO:0000256" key="8">
    <source>
        <dbReference type="ARBA" id="ARBA00043266"/>
    </source>
</evidence>
<evidence type="ECO:0000256" key="7">
    <source>
        <dbReference type="ARBA" id="ARBA00038651"/>
    </source>
</evidence>
<evidence type="ECO:0000256" key="4">
    <source>
        <dbReference type="ARBA" id="ARBA00023136"/>
    </source>
</evidence>
<dbReference type="InterPro" id="IPR013106">
    <property type="entry name" value="Ig_V-set"/>
</dbReference>
<evidence type="ECO:0000256" key="5">
    <source>
        <dbReference type="ARBA" id="ARBA00023157"/>
    </source>
</evidence>
<dbReference type="Gene3D" id="2.60.40.10">
    <property type="entry name" value="Immunoglobulins"/>
    <property type="match status" value="1"/>
</dbReference>
<dbReference type="Pfam" id="PF07686">
    <property type="entry name" value="V-set"/>
    <property type="match status" value="1"/>
</dbReference>
<dbReference type="Proteomes" id="UP000694390">
    <property type="component" value="Unassembled WGS sequence"/>
</dbReference>